<organism evidence="6 7">
    <name type="scientific">Pseudonocardia oceani</name>
    <dbReference type="NCBI Taxonomy" id="2792013"/>
    <lineage>
        <taxon>Bacteria</taxon>
        <taxon>Bacillati</taxon>
        <taxon>Actinomycetota</taxon>
        <taxon>Actinomycetes</taxon>
        <taxon>Pseudonocardiales</taxon>
        <taxon>Pseudonocardiaceae</taxon>
        <taxon>Pseudonocardia</taxon>
    </lineage>
</organism>
<comment type="caution">
    <text evidence="6">The sequence shown here is derived from an EMBL/GenBank/DDBJ whole genome shotgun (WGS) entry which is preliminary data.</text>
</comment>
<evidence type="ECO:0000256" key="4">
    <source>
        <dbReference type="PROSITE-ProRule" id="PRU00409"/>
    </source>
</evidence>
<keyword evidence="1" id="KW-0436">Ligase</keyword>
<sequence>MTTTPVDHETVAVLGADEANLATLRAMPGHERQTFVPLLRPEQMQEGEVSVAELLERAGGELDALPHPVDAIVGFWDFPISTLVPLLAQRHGLHASSLESVVKCEHKYWSRLEQREVVPDLPGFDLVDLDEEQPRLPDGLRYPVWLKPVKSYSSELAFHVADDEQFRAAVEEIRAGVGRLGRPFEEVMARVDLPPEVAEIGGQACLAEEALTGARAATEGYVHDGRVVVQGVLDSITYPQRSSFLRHQYPSQLPDPVQRRLVEVTERVIERVGLDWTTFSVEFFCDPEATTVSVLEINPRHSQSHALLFADVDGIANHHAMVELALGRDPDMPRGKGEYGIAAKWYHRRFSDGLLVRGPSPEDIARLQKEVPGVQIRPVPEQGQRLSELPAQDSYSYELTDIVVGARDEAELVEKYERVVAGLRYEFADTAAEESS</sequence>
<dbReference type="RefSeq" id="WP_218595371.1">
    <property type="nucleotide sequence ID" value="NZ_JADQDE010000009.1"/>
</dbReference>
<evidence type="ECO:0000259" key="5">
    <source>
        <dbReference type="PROSITE" id="PS50975"/>
    </source>
</evidence>
<evidence type="ECO:0000313" key="7">
    <source>
        <dbReference type="Proteomes" id="UP000694300"/>
    </source>
</evidence>
<dbReference type="Proteomes" id="UP000694300">
    <property type="component" value="Unassembled WGS sequence"/>
</dbReference>
<evidence type="ECO:0000256" key="2">
    <source>
        <dbReference type="ARBA" id="ARBA00022741"/>
    </source>
</evidence>
<dbReference type="InterPro" id="IPR011761">
    <property type="entry name" value="ATP-grasp"/>
</dbReference>
<accession>A0ABS6U4E1</accession>
<gene>
    <name evidence="6" type="ORF">I4I82_05330</name>
</gene>
<keyword evidence="2 4" id="KW-0547">Nucleotide-binding</keyword>
<reference evidence="6 7" key="1">
    <citation type="submission" date="2020-11" db="EMBL/GenBank/DDBJ databases">
        <title>Pseudonocardia abyssalis sp. nov. and Pseudonocardia oceani sp. nov., description and phylogenomic analysis of two novel actinomycetes isolated from the deep Southern Ocean.</title>
        <authorList>
            <person name="Parra J."/>
        </authorList>
    </citation>
    <scope>NUCLEOTIDE SEQUENCE [LARGE SCALE GENOMIC DNA]</scope>
    <source>
        <strain evidence="7">KRD185</strain>
    </source>
</reference>
<keyword evidence="3 4" id="KW-0067">ATP-binding</keyword>
<feature type="domain" description="ATP-grasp" evidence="5">
    <location>
        <begin position="110"/>
        <end position="326"/>
    </location>
</feature>
<name>A0ABS6U4E1_9PSEU</name>
<proteinExistence type="predicted"/>
<dbReference type="PANTHER" id="PTHR43585:SF2">
    <property type="entry name" value="ATP-GRASP ENZYME FSQD"/>
    <property type="match status" value="1"/>
</dbReference>
<dbReference type="PANTHER" id="PTHR43585">
    <property type="entry name" value="FUMIPYRROLE BIOSYNTHESIS PROTEIN C"/>
    <property type="match status" value="1"/>
</dbReference>
<dbReference type="InterPro" id="IPR052032">
    <property type="entry name" value="ATP-dep_AA_Ligase"/>
</dbReference>
<evidence type="ECO:0000256" key="3">
    <source>
        <dbReference type="ARBA" id="ARBA00022840"/>
    </source>
</evidence>
<dbReference type="Pfam" id="PF13535">
    <property type="entry name" value="ATP-grasp_4"/>
    <property type="match status" value="1"/>
</dbReference>
<dbReference type="EMBL" id="JADQDF010000001">
    <property type="protein sequence ID" value="MBW0127100.1"/>
    <property type="molecule type" value="Genomic_DNA"/>
</dbReference>
<evidence type="ECO:0000313" key="6">
    <source>
        <dbReference type="EMBL" id="MBW0127100.1"/>
    </source>
</evidence>
<protein>
    <submittedName>
        <fullName evidence="6">ATP-grasp domain-containing protein</fullName>
    </submittedName>
</protein>
<dbReference type="PROSITE" id="PS50975">
    <property type="entry name" value="ATP_GRASP"/>
    <property type="match status" value="1"/>
</dbReference>
<evidence type="ECO:0000256" key="1">
    <source>
        <dbReference type="ARBA" id="ARBA00022598"/>
    </source>
</evidence>
<keyword evidence="7" id="KW-1185">Reference proteome</keyword>